<dbReference type="Gene3D" id="1.25.40.10">
    <property type="entry name" value="Tetratricopeptide repeat domain"/>
    <property type="match status" value="1"/>
</dbReference>
<evidence type="ECO:0000256" key="1">
    <source>
        <dbReference type="ARBA" id="ARBA00022737"/>
    </source>
</evidence>
<dbReference type="InterPro" id="IPR011990">
    <property type="entry name" value="TPR-like_helical_dom_sf"/>
</dbReference>
<dbReference type="Pfam" id="PF00564">
    <property type="entry name" value="PB1"/>
    <property type="match status" value="1"/>
</dbReference>
<dbReference type="PANTHER" id="PTHR46183">
    <property type="entry name" value="PROTEIN CLMP1"/>
    <property type="match status" value="1"/>
</dbReference>
<dbReference type="CDD" id="cd05992">
    <property type="entry name" value="PB1"/>
    <property type="match status" value="1"/>
</dbReference>
<dbReference type="InterPro" id="IPR053793">
    <property type="entry name" value="PB1-like"/>
</dbReference>
<gene>
    <name evidence="5" type="ORF">C2E21_1858</name>
</gene>
<comment type="caution">
    <text evidence="5">The sequence shown here is derived from an EMBL/GenBank/DDBJ whole genome shotgun (WGS) entry which is preliminary data.</text>
</comment>
<name>A0A2P6U062_CHLSO</name>
<dbReference type="AlphaFoldDB" id="A0A2P6U062"/>
<dbReference type="STRING" id="3076.A0A2P6U062"/>
<keyword evidence="6" id="KW-1185">Reference proteome</keyword>
<dbReference type="InterPro" id="IPR044517">
    <property type="entry name" value="PHOX1-4"/>
</dbReference>
<keyword evidence="1" id="KW-0677">Repeat</keyword>
<proteinExistence type="predicted"/>
<feature type="compositionally biased region" description="Basic and acidic residues" evidence="3">
    <location>
        <begin position="123"/>
        <end position="136"/>
    </location>
</feature>
<feature type="region of interest" description="Disordered" evidence="3">
    <location>
        <begin position="601"/>
        <end position="646"/>
    </location>
</feature>
<evidence type="ECO:0000256" key="2">
    <source>
        <dbReference type="PROSITE-ProRule" id="PRU00339"/>
    </source>
</evidence>
<dbReference type="SMART" id="SM00028">
    <property type="entry name" value="TPR"/>
    <property type="match status" value="3"/>
</dbReference>
<dbReference type="InterPro" id="IPR019734">
    <property type="entry name" value="TPR_rpt"/>
</dbReference>
<evidence type="ECO:0000256" key="3">
    <source>
        <dbReference type="SAM" id="MobiDB-lite"/>
    </source>
</evidence>
<evidence type="ECO:0000313" key="5">
    <source>
        <dbReference type="EMBL" id="PRW59699.1"/>
    </source>
</evidence>
<dbReference type="Gene3D" id="3.10.20.90">
    <property type="entry name" value="Phosphatidylinositol 3-kinase Catalytic Subunit, Chain A, domain 1"/>
    <property type="match status" value="1"/>
</dbReference>
<feature type="domain" description="PB1" evidence="4">
    <location>
        <begin position="166"/>
        <end position="260"/>
    </location>
</feature>
<dbReference type="PANTHER" id="PTHR46183:SF8">
    <property type="entry name" value="PROTEIN CLMP1"/>
    <property type="match status" value="1"/>
</dbReference>
<feature type="compositionally biased region" description="Low complexity" evidence="3">
    <location>
        <begin position="604"/>
        <end position="620"/>
    </location>
</feature>
<feature type="region of interest" description="Disordered" evidence="3">
    <location>
        <begin position="516"/>
        <end position="541"/>
    </location>
</feature>
<dbReference type="PROSITE" id="PS51745">
    <property type="entry name" value="PB1"/>
    <property type="match status" value="1"/>
</dbReference>
<sequence>MAKAGAAAGPAGQESLAQLKSDGNSHFAKKEYDAALTAYDKALGMVPADAADAALLHSNKAACHMMQKRYKEAVTECSAALEGQPNFFKALVRRAKAYEQLGQHKLALADMQRANRLDAATAETRENERRLRDSVAGKKPAGMGNGLPKKASAVPTKAPTSGRQVVFPAKLSMGDDTRFLQLVPGVTYLELMEHVRQLYPAAGPFVLKFVDKEGDLVTIAGARDIQRAMQEAVETAQRGSRNVQLTQQSLPPIRLQVVKVASEAEVPRIPEDEMLYVQQMLAQVQKAQEAARARQAAAAGEAEEAAQPAVQIDEWILQFVELLKEHCGIDPDKPLECQEVGQDKLTSAFTEMMRQDPKADELLDQAMDKFEDQVCYGMYNQATVHQYRAEFVLFKAAREGQPASSVAAEAEAHLKKAEAQLDAALAYKPAFLDGYLGKSSLAQLRAKIAANYLIVPVPPREDIADAKERAAAEEAANKEAQKAAMARVTAESAKAAEAGFEAAYAYIGQAQEAMSEEEKAKPIKQMKPTAEQDPNDPEGQTTVKQSLLINHGNAKYEHSILRAAGGLDWKALVEAAKAKFTEAGAHPIDIRNALKGHPCADQMPEIIGPEPELEAPAAAAGEEEKKEAPKGIPSLGKPKKKEEAKA</sequence>
<accession>A0A2P6U062</accession>
<dbReference type="SUPFAM" id="SSF48452">
    <property type="entry name" value="TPR-like"/>
    <property type="match status" value="1"/>
</dbReference>
<dbReference type="Proteomes" id="UP000239899">
    <property type="component" value="Unassembled WGS sequence"/>
</dbReference>
<evidence type="ECO:0000313" key="6">
    <source>
        <dbReference type="Proteomes" id="UP000239899"/>
    </source>
</evidence>
<dbReference type="PROSITE" id="PS50005">
    <property type="entry name" value="TPR"/>
    <property type="match status" value="1"/>
</dbReference>
<dbReference type="SMART" id="SM00666">
    <property type="entry name" value="PB1"/>
    <property type="match status" value="1"/>
</dbReference>
<feature type="repeat" description="TPR" evidence="2">
    <location>
        <begin position="16"/>
        <end position="49"/>
    </location>
</feature>
<dbReference type="SUPFAM" id="SSF54277">
    <property type="entry name" value="CAD &amp; PB1 domains"/>
    <property type="match status" value="1"/>
</dbReference>
<dbReference type="OrthoDB" id="2942533at2759"/>
<evidence type="ECO:0000259" key="4">
    <source>
        <dbReference type="PROSITE" id="PS51745"/>
    </source>
</evidence>
<dbReference type="EMBL" id="LHPG02000003">
    <property type="protein sequence ID" value="PRW59699.1"/>
    <property type="molecule type" value="Genomic_DNA"/>
</dbReference>
<organism evidence="5 6">
    <name type="scientific">Chlorella sorokiniana</name>
    <name type="common">Freshwater green alga</name>
    <dbReference type="NCBI Taxonomy" id="3076"/>
    <lineage>
        <taxon>Eukaryota</taxon>
        <taxon>Viridiplantae</taxon>
        <taxon>Chlorophyta</taxon>
        <taxon>core chlorophytes</taxon>
        <taxon>Trebouxiophyceae</taxon>
        <taxon>Chlorellales</taxon>
        <taxon>Chlorellaceae</taxon>
        <taxon>Chlorella clade</taxon>
        <taxon>Chlorella</taxon>
    </lineage>
</organism>
<keyword evidence="2" id="KW-0802">TPR repeat</keyword>
<dbReference type="InterPro" id="IPR000270">
    <property type="entry name" value="PB1_dom"/>
</dbReference>
<protein>
    <submittedName>
        <fullName evidence="5">Tetratricopeptide repeat 1</fullName>
    </submittedName>
</protein>
<reference evidence="5 6" key="1">
    <citation type="journal article" date="2018" name="Plant J.">
        <title>Genome sequences of Chlorella sorokiniana UTEX 1602 and Micractinium conductrix SAG 241.80: implications to maltose excretion by a green alga.</title>
        <authorList>
            <person name="Arriola M.B."/>
            <person name="Velmurugan N."/>
            <person name="Zhang Y."/>
            <person name="Plunkett M.H."/>
            <person name="Hondzo H."/>
            <person name="Barney B.M."/>
        </authorList>
    </citation>
    <scope>NUCLEOTIDE SEQUENCE [LARGE SCALE GENOMIC DNA]</scope>
    <source>
        <strain evidence="6">UTEX 1602</strain>
    </source>
</reference>
<feature type="region of interest" description="Disordered" evidence="3">
    <location>
        <begin position="119"/>
        <end position="159"/>
    </location>
</feature>